<feature type="region of interest" description="Disordered" evidence="1">
    <location>
        <begin position="1836"/>
        <end position="1873"/>
    </location>
</feature>
<feature type="region of interest" description="Disordered" evidence="1">
    <location>
        <begin position="2170"/>
        <end position="2191"/>
    </location>
</feature>
<dbReference type="EMBL" id="FR823388">
    <property type="protein sequence ID" value="CBZ52449.1"/>
    <property type="molecule type" value="Genomic_DNA"/>
</dbReference>
<feature type="region of interest" description="Disordered" evidence="1">
    <location>
        <begin position="265"/>
        <end position="419"/>
    </location>
</feature>
<keyword evidence="5" id="KW-1185">Reference proteome</keyword>
<feature type="compositionally biased region" description="Basic and acidic residues" evidence="1">
    <location>
        <begin position="913"/>
        <end position="929"/>
    </location>
</feature>
<dbReference type="OMA" id="YESLQIW"/>
<feature type="compositionally biased region" description="Acidic residues" evidence="1">
    <location>
        <begin position="555"/>
        <end position="579"/>
    </location>
</feature>
<reference evidence="5" key="3">
    <citation type="journal article" date="2012" name="PLoS Pathog.">
        <title>Comparative genomics of the apicomplexan parasites Toxoplasma gondii and Neospora caninum: Coccidia differing in host range and transmission strategy.</title>
        <authorList>
            <person name="Reid A.J."/>
            <person name="Vermont S.J."/>
            <person name="Cotton J.A."/>
            <person name="Harris D."/>
            <person name="Hill-Cawthorne G.A."/>
            <person name="Konen-Waisman S."/>
            <person name="Latham S.M."/>
            <person name="Mourier T."/>
            <person name="Norton R."/>
            <person name="Quail M.A."/>
            <person name="Sanders M."/>
            <person name="Shanmugam D."/>
            <person name="Sohal A."/>
            <person name="Wasmuth J.D."/>
            <person name="Brunk B."/>
            <person name="Grigg M.E."/>
            <person name="Howard J.C."/>
            <person name="Parkinson J."/>
            <person name="Roos D.S."/>
            <person name="Trees A.J."/>
            <person name="Berriman M."/>
            <person name="Pain A."/>
            <person name="Wastling J.M."/>
        </authorList>
    </citation>
    <scope>NUCLEOTIDE SEQUENCE [LARGE SCALE GENOMIC DNA]</scope>
    <source>
        <strain evidence="5">Liverpool</strain>
    </source>
</reference>
<feature type="region of interest" description="Disordered" evidence="1">
    <location>
        <begin position="1045"/>
        <end position="1154"/>
    </location>
</feature>
<feature type="region of interest" description="Disordered" evidence="1">
    <location>
        <begin position="100"/>
        <end position="170"/>
    </location>
</feature>
<feature type="compositionally biased region" description="Basic residues" evidence="1">
    <location>
        <begin position="633"/>
        <end position="643"/>
    </location>
</feature>
<dbReference type="eggNOG" id="KOG1605">
    <property type="taxonomic scope" value="Eukaryota"/>
</dbReference>
<evidence type="ECO:0000313" key="3">
    <source>
        <dbReference type="EMBL" id="CBZ52449.1"/>
    </source>
</evidence>
<feature type="region of interest" description="Disordered" evidence="1">
    <location>
        <begin position="1959"/>
        <end position="2012"/>
    </location>
</feature>
<dbReference type="VEuPathDB" id="ToxoDB:NCLIV_022380"/>
<feature type="compositionally biased region" description="Low complexity" evidence="1">
    <location>
        <begin position="827"/>
        <end position="840"/>
    </location>
</feature>
<feature type="compositionally biased region" description="Low complexity" evidence="1">
    <location>
        <begin position="1767"/>
        <end position="1789"/>
    </location>
</feature>
<feature type="compositionally biased region" description="Acidic residues" evidence="1">
    <location>
        <begin position="599"/>
        <end position="619"/>
    </location>
</feature>
<name>F0VFF5_NEOCL</name>
<evidence type="ECO:0000256" key="1">
    <source>
        <dbReference type="SAM" id="MobiDB-lite"/>
    </source>
</evidence>
<accession>F0VFF5</accession>
<feature type="compositionally biased region" description="Low complexity" evidence="1">
    <location>
        <begin position="1522"/>
        <end position="1537"/>
    </location>
</feature>
<sequence length="2217" mass="231286">MATEFGDLSESAGEEEMGAVTFEDDFLESLKSLSDVYSAQQRNCYMLGEVGDLPPPPSDTKRTVFLDIDETLVHVTPYPLPFVKPDATFLLQETRRSSFVSSSASPSSSSTSSSPSSSSTSSSPSSSSPSSSPSSSSPSSSPSSSSSSSPSSPSPSSSSPSPSPSSSSAPLTLSPVYLPGASAGPAPRAALLHVYYRPFLFPFLESLLKTKECELVAFTAALREYADPILDGIEMKLGGARGSIFAGRLYRQHCARAPRAPLVSSALFEETPDEINSTDDGEETAESRGELEGGLVEERKSAEGGLEEERKSAEASKGGKRKQCDPETRDRKRKATTQELGEDDSGKTADAHAALSEERPGEGAEGKVGGVALDGDRSAGGSSGGETADVSVSREAEPREEEVETATSAPALSPTSFDLRGALGNAERDEDDLFNQQLVEAEEFLYVKDLVHAAPARCLSRSVLLDNSIVSLAAQLANGLLLRPFYGDPQDRELEGVLAFLLDLLEKKGDIRESMKESGMLHKVTQMLLLLPELRDTLALSEPLKAELSTYLGEGEADQREDEDSEREADQREDEDSEHEGEADQREHEDSEHEGEADQREDEDSEHEGEADQREDEDSEHGSPEEKRVEPGKKRRGGRRRTGRKESEGRRGGKGDRAKGEKRAKGEDEASRARPTEAERPDATHQGEISEGLQEGQCPLSEHQCPSPSDSALESPASLPAPLELDPLLGGLAPFPLLSKRNEDESCRSTEPPSTQLALESPASLSSPPSLPPSFLLSSPASPGSPSLLCRSGLTSEPRESHLGLDGAGNCSPAPESGCERNPPQGADASAAESAVSESEATGECTQRRLCEGEAGEAGVGGHCSLASKRRLDSAAEDDTELAAEGFNPIASGCPAPRLPVLLASSVPAGGVEDHACRDQAEDVPRSGEDTAGARQDRKPPFHRSLEDDSCKRMHVFEGAIADAMSLAAPPHLQACAVRAAEHEFFPASQSSLSDSHAPSYESLQIWPSIEQETSVSRPRTSMEETVPPVLSVACSYVAGVSAASGEAHGVPRRPRALPPSLVSPASILHGDPHASSLPRPPSDLSAGPDFCGAVSFHADEREKGQPDRPNLPPLVMPSAPTSPSHLASSSAPVPFSLPVPPPSSPLSPTSSLPRPERFRAARQFTFHLHEPARRGSRPRQHRRSAALLRGSGAEASDLACGAGAAFPQSGELDGQFPNPALPPPALAGGVALAEARARAAEGRKRESEGVGCVEGSDGCRDLEERSERRAGAGAPASASRQPATRTGRPAENGSSGDHSPRHSAPSASAPSATLRQPRLASQARPPQVNGRALNEAQGKAPRRSPERLCRAPSPASLVRAKQAPGGAQKGPGKAERESATQRNRDAAKASGAKKAEMAEEPAQSKRAGYAPTAGVPPGNQTPARQRLHAARATSLPAKGLQVSTYVRNDGRHTNAEARVTPSQGEMKKRITPATWREERAQLRGREDFRTPKVSPVEGPRPRSVAPSAVAASKTTRCLPSCCGAAAASPSPASSLSTGRRREKGSGQPGEAARAPPRARGWCEQLTVSLGCREATIDSGDSTPAQLTSALPVPFPAVSATQLRVPSAQPYVRVPRPASPAAMPPPPVAGGAHVPFAYGVRSKSSRPETEPSLSPSGSQVVLRYYGDVAYAAQVLSQSHTSVSVPADPRGPSCDTADRSLRAAAEAQLDRSASSASHAGVSDAGSQGEALLWHNEGDERQRSERSSLRSAEREEEDGETREVEVYFAPQFSASPPPSAATAPAARPGNASDKKSETETKANEGEGTEEPSLSSKFRNYVSVLPRVAGVSASVSVNAAVQRPNGPQNSPGGSVGSPSPSPALARSSSSLPVQAGASACASPLSPRFVQPVLFVGAPTGSPTLGSPLAVPGAGALEPRFSSRAFVSSPPSPKSRKSPALVAPSSTLMFYCPVAPQSQMQAEVAPSPSCSGFAPALTGASDGSSRPPSPRSPPDSNAACASPGAASRDLAVSRRGRPMLVSPEAASAGAATIPCAVATLPGLVASTSLSRPITPSPPPSSLSPPLSPVAGAAPSDALVYVSPYPGPPSASQAVPGAPSRGAVPPIRLYKRKDPWSPRGEPAGTAIPSSPVPRLPLNGVHAGARGRSLEGGARRDGTGVWRQLTPRGSRVWVPAETAAPTFSSKPASLKASGEEGVQASWFCGTPRQEALWGGRTESSAGH</sequence>
<feature type="compositionally biased region" description="Basic and acidic residues" evidence="1">
    <location>
        <begin position="1373"/>
        <end position="1398"/>
    </location>
</feature>
<feature type="compositionally biased region" description="Low complexity" evidence="1">
    <location>
        <begin position="1304"/>
        <end position="1313"/>
    </location>
</feature>
<feature type="compositionally biased region" description="Basic and acidic residues" evidence="1">
    <location>
        <begin position="620"/>
        <end position="632"/>
    </location>
</feature>
<feature type="compositionally biased region" description="Pro residues" evidence="1">
    <location>
        <begin position="1136"/>
        <end position="1146"/>
    </location>
</feature>
<evidence type="ECO:0000259" key="2">
    <source>
        <dbReference type="PROSITE" id="PS50969"/>
    </source>
</evidence>
<dbReference type="InterPro" id="IPR036412">
    <property type="entry name" value="HAD-like_sf"/>
</dbReference>
<dbReference type="InterPro" id="IPR004274">
    <property type="entry name" value="FCP1_dom"/>
</dbReference>
<evidence type="ECO:0000313" key="4">
    <source>
        <dbReference type="EMBL" id="CEL66424.1"/>
    </source>
</evidence>
<feature type="compositionally biased region" description="Basic and acidic residues" evidence="1">
    <location>
        <begin position="344"/>
        <end position="365"/>
    </location>
</feature>
<dbReference type="OrthoDB" id="332531at2759"/>
<dbReference type="InterPro" id="IPR050365">
    <property type="entry name" value="TIM50"/>
</dbReference>
<dbReference type="GeneID" id="13444759"/>
<feature type="compositionally biased region" description="Acidic residues" evidence="1">
    <location>
        <begin position="270"/>
        <end position="284"/>
    </location>
</feature>
<feature type="compositionally biased region" description="Basic and acidic residues" evidence="1">
    <location>
        <begin position="935"/>
        <end position="947"/>
    </location>
</feature>
<protein>
    <submittedName>
        <fullName evidence="3 4">NLI interacting factor-like phosphatase domain-containing protein</fullName>
    </submittedName>
</protein>
<dbReference type="EMBL" id="LN714481">
    <property type="protein sequence ID" value="CEL66424.1"/>
    <property type="molecule type" value="Genomic_DNA"/>
</dbReference>
<feature type="region of interest" description="Disordered" evidence="1">
    <location>
        <begin position="1242"/>
        <end position="1509"/>
    </location>
</feature>
<organism evidence="3 5">
    <name type="scientific">Neospora caninum (strain Liverpool)</name>
    <dbReference type="NCBI Taxonomy" id="572307"/>
    <lineage>
        <taxon>Eukaryota</taxon>
        <taxon>Sar</taxon>
        <taxon>Alveolata</taxon>
        <taxon>Apicomplexa</taxon>
        <taxon>Conoidasida</taxon>
        <taxon>Coccidia</taxon>
        <taxon>Eucoccidiorida</taxon>
        <taxon>Eimeriorina</taxon>
        <taxon>Sarcocystidae</taxon>
        <taxon>Neospora</taxon>
    </lineage>
</organism>
<feature type="region of interest" description="Disordered" evidence="1">
    <location>
        <begin position="2043"/>
        <end position="2155"/>
    </location>
</feature>
<dbReference type="InParanoid" id="F0VFF5"/>
<dbReference type="Gene3D" id="3.40.50.1000">
    <property type="entry name" value="HAD superfamily/HAD-like"/>
    <property type="match status" value="2"/>
</dbReference>
<feature type="compositionally biased region" description="Basic and acidic residues" evidence="1">
    <location>
        <begin position="1734"/>
        <end position="1751"/>
    </location>
</feature>
<gene>
    <name evidence="4" type="ORF">BN1204_022380</name>
    <name evidence="3" type="ORF">NCLIV_022380</name>
</gene>
<reference evidence="3" key="1">
    <citation type="submission" date="2011-02" db="EMBL/GenBank/DDBJ databases">
        <authorList>
            <person name="Aslett M."/>
        </authorList>
    </citation>
    <scope>NUCLEOTIDE SEQUENCE</scope>
    <source>
        <strain evidence="3">Liverpool</strain>
    </source>
</reference>
<feature type="region of interest" description="Disordered" evidence="1">
    <location>
        <begin position="1"/>
        <end position="20"/>
    </location>
</feature>
<reference evidence="4" key="4">
    <citation type="journal article" date="2015" name="PLoS ONE">
        <title>Comprehensive Evaluation of Toxoplasma gondii VEG and Neospora caninum LIV Genomes with Tachyzoite Stage Transcriptome and Proteome Defines Novel Transcript Features.</title>
        <authorList>
            <person name="Ramaprasad A."/>
            <person name="Mourier T."/>
            <person name="Naeem R."/>
            <person name="Malas T.B."/>
            <person name="Moussa E."/>
            <person name="Panigrahi A."/>
            <person name="Vermont S.J."/>
            <person name="Otto T.D."/>
            <person name="Wastling J."/>
            <person name="Pain A."/>
        </authorList>
    </citation>
    <scope>NUCLEOTIDE SEQUENCE</scope>
    <source>
        <strain evidence="4">Liverpool</strain>
    </source>
</reference>
<feature type="compositionally biased region" description="Low complexity" evidence="1">
    <location>
        <begin position="757"/>
        <end position="789"/>
    </location>
</feature>
<feature type="domain" description="FCP1 homology" evidence="2">
    <location>
        <begin position="57"/>
        <end position="504"/>
    </location>
</feature>
<feature type="region of interest" description="Disordered" evidence="1">
    <location>
        <begin position="550"/>
        <end position="847"/>
    </location>
</feature>
<feature type="compositionally biased region" description="Low complexity" evidence="1">
    <location>
        <begin position="101"/>
        <end position="170"/>
    </location>
</feature>
<evidence type="ECO:0000313" key="5">
    <source>
        <dbReference type="Proteomes" id="UP000007494"/>
    </source>
</evidence>
<dbReference type="Proteomes" id="UP000007494">
    <property type="component" value="Chromosome VIIa"/>
</dbReference>
<proteinExistence type="predicted"/>
<feature type="compositionally biased region" description="Low complexity" evidence="1">
    <location>
        <begin position="1272"/>
        <end position="1284"/>
    </location>
</feature>
<dbReference type="SUPFAM" id="SSF56784">
    <property type="entry name" value="HAD-like"/>
    <property type="match status" value="2"/>
</dbReference>
<dbReference type="InterPro" id="IPR023214">
    <property type="entry name" value="HAD_sf"/>
</dbReference>
<feature type="compositionally biased region" description="Low complexity" evidence="1">
    <location>
        <begin position="725"/>
        <end position="738"/>
    </location>
</feature>
<feature type="compositionally biased region" description="Basic and acidic residues" evidence="1">
    <location>
        <begin position="1258"/>
        <end position="1271"/>
    </location>
</feature>
<feature type="compositionally biased region" description="Basic and acidic residues" evidence="1">
    <location>
        <begin position="285"/>
        <end position="314"/>
    </location>
</feature>
<feature type="compositionally biased region" description="Basic and acidic residues" evidence="1">
    <location>
        <begin position="1098"/>
        <end position="1107"/>
    </location>
</feature>
<dbReference type="Pfam" id="PF03031">
    <property type="entry name" value="NIF"/>
    <property type="match status" value="2"/>
</dbReference>
<feature type="compositionally biased region" description="Pro residues" evidence="1">
    <location>
        <begin position="2050"/>
        <end position="2063"/>
    </location>
</feature>
<feature type="compositionally biased region" description="Basic and acidic residues" evidence="1">
    <location>
        <begin position="580"/>
        <end position="598"/>
    </location>
</feature>
<feature type="region of interest" description="Disordered" evidence="1">
    <location>
        <begin position="1679"/>
        <end position="1814"/>
    </location>
</feature>
<dbReference type="PANTHER" id="PTHR12210">
    <property type="entry name" value="DULLARD PROTEIN PHOSPHATASE"/>
    <property type="match status" value="1"/>
</dbReference>
<dbReference type="RefSeq" id="XP_003882481.1">
    <property type="nucleotide sequence ID" value="XM_003882432.1"/>
</dbReference>
<reference evidence="3" key="2">
    <citation type="submission" date="2011-03" db="EMBL/GenBank/DDBJ databases">
        <title>Comparative genomics and transcriptomics of Neospora caninum and Toxoplasma gondii.</title>
        <authorList>
            <person name="Reid A.J."/>
            <person name="Sohal A."/>
            <person name="Harris D."/>
            <person name="Quail M."/>
            <person name="Sanders M."/>
            <person name="Berriman M."/>
            <person name="Wastling J.M."/>
            <person name="Pain A."/>
        </authorList>
    </citation>
    <scope>NUCLEOTIDE SEQUENCE</scope>
    <source>
        <strain evidence="3">Liverpool</strain>
    </source>
</reference>
<feature type="region of interest" description="Disordered" evidence="1">
    <location>
        <begin position="913"/>
        <end position="947"/>
    </location>
</feature>
<dbReference type="PROSITE" id="PS50969">
    <property type="entry name" value="FCP1"/>
    <property type="match status" value="1"/>
</dbReference>
<feature type="compositionally biased region" description="Basic and acidic residues" evidence="1">
    <location>
        <begin position="644"/>
        <end position="685"/>
    </location>
</feature>
<feature type="region of interest" description="Disordered" evidence="1">
    <location>
        <begin position="1522"/>
        <end position="1559"/>
    </location>
</feature>
<feature type="compositionally biased region" description="Low complexity" evidence="1">
    <location>
        <begin position="1836"/>
        <end position="1869"/>
    </location>
</feature>
<feature type="compositionally biased region" description="Basic and acidic residues" evidence="1">
    <location>
        <begin position="1790"/>
        <end position="1802"/>
    </location>
</feature>
<feature type="compositionally biased region" description="Basic and acidic residues" evidence="1">
    <location>
        <begin position="1476"/>
        <end position="1491"/>
    </location>
</feature>